<dbReference type="InterPro" id="IPR036388">
    <property type="entry name" value="WH-like_DNA-bd_sf"/>
</dbReference>
<evidence type="ECO:0000259" key="5">
    <source>
        <dbReference type="PROSITE" id="PS50931"/>
    </source>
</evidence>
<accession>A0A2L0EIG6</accession>
<dbReference type="Pfam" id="PF00126">
    <property type="entry name" value="HTH_1"/>
    <property type="match status" value="1"/>
</dbReference>
<name>A0A2L0EIG6_SORCE</name>
<evidence type="ECO:0000313" key="6">
    <source>
        <dbReference type="EMBL" id="AUX39091.1"/>
    </source>
</evidence>
<dbReference type="PANTHER" id="PTHR30118">
    <property type="entry name" value="HTH-TYPE TRANSCRIPTIONAL REGULATOR LEUO-RELATED"/>
    <property type="match status" value="1"/>
</dbReference>
<evidence type="ECO:0000256" key="1">
    <source>
        <dbReference type="ARBA" id="ARBA00009437"/>
    </source>
</evidence>
<proteinExistence type="inferred from homology"/>
<dbReference type="Proteomes" id="UP000238348">
    <property type="component" value="Chromosome"/>
</dbReference>
<dbReference type="RefSeq" id="WP_104977114.1">
    <property type="nucleotide sequence ID" value="NZ_CP012673.1"/>
</dbReference>
<dbReference type="AlphaFoldDB" id="A0A2L0EIG6"/>
<dbReference type="CDD" id="cd08417">
    <property type="entry name" value="PBP2_Nitroaromatics_like"/>
    <property type="match status" value="1"/>
</dbReference>
<dbReference type="GO" id="GO:0003700">
    <property type="term" value="F:DNA-binding transcription factor activity"/>
    <property type="evidence" value="ECO:0007669"/>
    <property type="project" value="InterPro"/>
</dbReference>
<protein>
    <submittedName>
        <fullName evidence="6">LysR family transcriptional regulator</fullName>
    </submittedName>
</protein>
<dbReference type="Pfam" id="PF03466">
    <property type="entry name" value="LysR_substrate"/>
    <property type="match status" value="1"/>
</dbReference>
<dbReference type="PANTHER" id="PTHR30118:SF15">
    <property type="entry name" value="TRANSCRIPTIONAL REGULATORY PROTEIN"/>
    <property type="match status" value="1"/>
</dbReference>
<gene>
    <name evidence="6" type="primary">lysR</name>
    <name evidence="6" type="ORF">SOCE26_004730</name>
</gene>
<keyword evidence="3" id="KW-0238">DNA-binding</keyword>
<dbReference type="GO" id="GO:0003677">
    <property type="term" value="F:DNA binding"/>
    <property type="evidence" value="ECO:0007669"/>
    <property type="project" value="UniProtKB-KW"/>
</dbReference>
<reference evidence="6 7" key="1">
    <citation type="submission" date="2015-09" db="EMBL/GenBank/DDBJ databases">
        <title>Sorangium comparison.</title>
        <authorList>
            <person name="Zaburannyi N."/>
            <person name="Bunk B."/>
            <person name="Overmann J."/>
            <person name="Mueller R."/>
        </authorList>
    </citation>
    <scope>NUCLEOTIDE SEQUENCE [LARGE SCALE GENOMIC DNA]</scope>
    <source>
        <strain evidence="6 7">So ce26</strain>
    </source>
</reference>
<dbReference type="InterPro" id="IPR005119">
    <property type="entry name" value="LysR_subst-bd"/>
</dbReference>
<dbReference type="SUPFAM" id="SSF46785">
    <property type="entry name" value="Winged helix' DNA-binding domain"/>
    <property type="match status" value="1"/>
</dbReference>
<dbReference type="InterPro" id="IPR036390">
    <property type="entry name" value="WH_DNA-bd_sf"/>
</dbReference>
<keyword evidence="2" id="KW-0805">Transcription regulation</keyword>
<evidence type="ECO:0000256" key="3">
    <source>
        <dbReference type="ARBA" id="ARBA00023125"/>
    </source>
</evidence>
<dbReference type="Gene3D" id="1.10.10.10">
    <property type="entry name" value="Winged helix-like DNA-binding domain superfamily/Winged helix DNA-binding domain"/>
    <property type="match status" value="1"/>
</dbReference>
<sequence length="317" mass="34072">MITFITVVNLSSIDLNLLHVLAVALEERSATRAARRLGVTQPAVSNALARARDLLDDPLLVRDGRGLSPTPAAQAILPELAAAMHKLRSVLEPRRPFDPRSSTRELTLACADNSQLADVPPLAAALAREMPLARLRVVSIDALMAAGGLSADGIDMAIGLRRRQPGVRVAPLYEDPIAAVVRRDHPAVGKRLTRSAFARLAFIDVHLALGRPGAGHAFVEHALRARGLVRRIGLVVPGFSAAAMAAAGTDLVALMPLRVARALASNLPVRIVEQPVQDLRIDMWLVWHERTHEDPAAAHLRKLIVQTLRAPDRPAAG</sequence>
<evidence type="ECO:0000256" key="4">
    <source>
        <dbReference type="ARBA" id="ARBA00023163"/>
    </source>
</evidence>
<dbReference type="OrthoDB" id="109788at2"/>
<comment type="similarity">
    <text evidence="1">Belongs to the LysR transcriptional regulatory family.</text>
</comment>
<organism evidence="6 7">
    <name type="scientific">Sorangium cellulosum</name>
    <name type="common">Polyangium cellulosum</name>
    <dbReference type="NCBI Taxonomy" id="56"/>
    <lineage>
        <taxon>Bacteria</taxon>
        <taxon>Pseudomonadati</taxon>
        <taxon>Myxococcota</taxon>
        <taxon>Polyangia</taxon>
        <taxon>Polyangiales</taxon>
        <taxon>Polyangiaceae</taxon>
        <taxon>Sorangium</taxon>
    </lineage>
</organism>
<dbReference type="InterPro" id="IPR037402">
    <property type="entry name" value="YidZ_PBP2"/>
</dbReference>
<feature type="domain" description="HTH lysR-type" evidence="5">
    <location>
        <begin position="13"/>
        <end position="70"/>
    </location>
</feature>
<dbReference type="EMBL" id="CP012673">
    <property type="protein sequence ID" value="AUX39091.1"/>
    <property type="molecule type" value="Genomic_DNA"/>
</dbReference>
<dbReference type="InterPro" id="IPR050389">
    <property type="entry name" value="LysR-type_TF"/>
</dbReference>
<dbReference type="InterPro" id="IPR000847">
    <property type="entry name" value="LysR_HTH_N"/>
</dbReference>
<dbReference type="SUPFAM" id="SSF53850">
    <property type="entry name" value="Periplasmic binding protein-like II"/>
    <property type="match status" value="1"/>
</dbReference>
<keyword evidence="4" id="KW-0804">Transcription</keyword>
<dbReference type="Gene3D" id="3.40.190.10">
    <property type="entry name" value="Periplasmic binding protein-like II"/>
    <property type="match status" value="2"/>
</dbReference>
<evidence type="ECO:0000313" key="7">
    <source>
        <dbReference type="Proteomes" id="UP000238348"/>
    </source>
</evidence>
<evidence type="ECO:0000256" key="2">
    <source>
        <dbReference type="ARBA" id="ARBA00023015"/>
    </source>
</evidence>
<dbReference type="PROSITE" id="PS50931">
    <property type="entry name" value="HTH_LYSR"/>
    <property type="match status" value="1"/>
</dbReference>